<sequence>MSHRPSSHTIQAHCKYFYWLDRLIEKNAEEYGTAGTTFSCPLQIFLGGLKPDVGMSKKTCRSFELAVFAVEDLTINCFILNLARGGGAGGVEGATNEFGVAVASCESVAN</sequence>
<dbReference type="EMBL" id="JASCZI010000019">
    <property type="protein sequence ID" value="MED6106854.1"/>
    <property type="molecule type" value="Genomic_DNA"/>
</dbReference>
<reference evidence="1 2" key="1">
    <citation type="journal article" date="2023" name="Plants (Basel)">
        <title>Bridging the Gap: Combining Genomics and Transcriptomics Approaches to Understand Stylosanthes scabra, an Orphan Legume from the Brazilian Caatinga.</title>
        <authorList>
            <person name="Ferreira-Neto J.R.C."/>
            <person name="da Silva M.D."/>
            <person name="Binneck E."/>
            <person name="de Melo N.F."/>
            <person name="da Silva R.H."/>
            <person name="de Melo A.L.T.M."/>
            <person name="Pandolfi V."/>
            <person name="Bustamante F.O."/>
            <person name="Brasileiro-Vidal A.C."/>
            <person name="Benko-Iseppon A.M."/>
        </authorList>
    </citation>
    <scope>NUCLEOTIDE SEQUENCE [LARGE SCALE GENOMIC DNA]</scope>
    <source>
        <tissue evidence="1">Leaves</tissue>
    </source>
</reference>
<proteinExistence type="predicted"/>
<evidence type="ECO:0000313" key="1">
    <source>
        <dbReference type="EMBL" id="MED6106854.1"/>
    </source>
</evidence>
<comment type="caution">
    <text evidence="1">The sequence shown here is derived from an EMBL/GenBank/DDBJ whole genome shotgun (WGS) entry which is preliminary data.</text>
</comment>
<protein>
    <submittedName>
        <fullName evidence="1">Uncharacterized protein</fullName>
    </submittedName>
</protein>
<accession>A0ABU6Q4U8</accession>
<dbReference type="Proteomes" id="UP001341840">
    <property type="component" value="Unassembled WGS sequence"/>
</dbReference>
<gene>
    <name evidence="1" type="ORF">PIB30_008553</name>
</gene>
<evidence type="ECO:0000313" key="2">
    <source>
        <dbReference type="Proteomes" id="UP001341840"/>
    </source>
</evidence>
<keyword evidence="2" id="KW-1185">Reference proteome</keyword>
<name>A0ABU6Q4U8_9FABA</name>
<organism evidence="1 2">
    <name type="scientific">Stylosanthes scabra</name>
    <dbReference type="NCBI Taxonomy" id="79078"/>
    <lineage>
        <taxon>Eukaryota</taxon>
        <taxon>Viridiplantae</taxon>
        <taxon>Streptophyta</taxon>
        <taxon>Embryophyta</taxon>
        <taxon>Tracheophyta</taxon>
        <taxon>Spermatophyta</taxon>
        <taxon>Magnoliopsida</taxon>
        <taxon>eudicotyledons</taxon>
        <taxon>Gunneridae</taxon>
        <taxon>Pentapetalae</taxon>
        <taxon>rosids</taxon>
        <taxon>fabids</taxon>
        <taxon>Fabales</taxon>
        <taxon>Fabaceae</taxon>
        <taxon>Papilionoideae</taxon>
        <taxon>50 kb inversion clade</taxon>
        <taxon>dalbergioids sensu lato</taxon>
        <taxon>Dalbergieae</taxon>
        <taxon>Pterocarpus clade</taxon>
        <taxon>Stylosanthes</taxon>
    </lineage>
</organism>